<dbReference type="InterPro" id="IPR038728">
    <property type="entry name" value="YkvI-like"/>
</dbReference>
<evidence type="ECO:0000313" key="3">
    <source>
        <dbReference type="Proteomes" id="UP001139263"/>
    </source>
</evidence>
<dbReference type="RefSeq" id="WP_241715808.1">
    <property type="nucleotide sequence ID" value="NZ_JALBUF010000011.1"/>
</dbReference>
<reference evidence="2" key="1">
    <citation type="submission" date="2022-03" db="EMBL/GenBank/DDBJ databases">
        <title>Draft Genome Sequence of Firmicute Strain S0AB, a Heterotrophic Iron/Sulfur-Oxidizing Extreme Acidophile.</title>
        <authorList>
            <person name="Vergara E."/>
            <person name="Pakostova E."/>
            <person name="Johnson D.B."/>
            <person name="Holmes D.S."/>
        </authorList>
    </citation>
    <scope>NUCLEOTIDE SEQUENCE</scope>
    <source>
        <strain evidence="2">S0AB</strain>
    </source>
</reference>
<dbReference type="PANTHER" id="PTHR37814:SF1">
    <property type="entry name" value="MEMBRANE PROTEIN"/>
    <property type="match status" value="1"/>
</dbReference>
<feature type="transmembrane region" description="Helical" evidence="1">
    <location>
        <begin position="144"/>
        <end position="165"/>
    </location>
</feature>
<dbReference type="EMBL" id="JALBUF010000011">
    <property type="protein sequence ID" value="MCI0184284.1"/>
    <property type="molecule type" value="Genomic_DNA"/>
</dbReference>
<evidence type="ECO:0000313" key="2">
    <source>
        <dbReference type="EMBL" id="MCI0184284.1"/>
    </source>
</evidence>
<feature type="transmembrane region" description="Helical" evidence="1">
    <location>
        <begin position="38"/>
        <end position="60"/>
    </location>
</feature>
<feature type="transmembrane region" description="Helical" evidence="1">
    <location>
        <begin position="302"/>
        <end position="321"/>
    </location>
</feature>
<feature type="transmembrane region" description="Helical" evidence="1">
    <location>
        <begin position="185"/>
        <end position="207"/>
    </location>
</feature>
<feature type="transmembrane region" description="Helical" evidence="1">
    <location>
        <begin position="327"/>
        <end position="345"/>
    </location>
</feature>
<gene>
    <name evidence="2" type="ORF">MM817_02579</name>
</gene>
<proteinExistence type="predicted"/>
<feature type="transmembrane region" description="Helical" evidence="1">
    <location>
        <begin position="90"/>
        <end position="111"/>
    </location>
</feature>
<evidence type="ECO:0000256" key="1">
    <source>
        <dbReference type="SAM" id="Phobius"/>
    </source>
</evidence>
<feature type="transmembrane region" description="Helical" evidence="1">
    <location>
        <begin position="266"/>
        <end position="290"/>
    </location>
</feature>
<protein>
    <submittedName>
        <fullName evidence="2">Uncharacterized protein</fullName>
    </submittedName>
</protein>
<keyword evidence="1" id="KW-0472">Membrane</keyword>
<comment type="caution">
    <text evidence="2">The sequence shown here is derived from an EMBL/GenBank/DDBJ whole genome shotgun (WGS) entry which is preliminary data.</text>
</comment>
<keyword evidence="3" id="KW-1185">Reference proteome</keyword>
<name>A0A9X2ACZ1_9BACL</name>
<keyword evidence="1" id="KW-0812">Transmembrane</keyword>
<dbReference type="AlphaFoldDB" id="A0A9X2ACZ1"/>
<feature type="transmembrane region" description="Helical" evidence="1">
    <location>
        <begin position="219"/>
        <end position="246"/>
    </location>
</feature>
<accession>A0A9X2ACZ1</accession>
<keyword evidence="1" id="KW-1133">Transmembrane helix</keyword>
<dbReference type="Proteomes" id="UP001139263">
    <property type="component" value="Unassembled WGS sequence"/>
</dbReference>
<feature type="transmembrane region" description="Helical" evidence="1">
    <location>
        <begin position="117"/>
        <end position="137"/>
    </location>
</feature>
<sequence length="353" mass="38605">MRRKDFLTALQIAATYIGTVVGAGFASGQEVLQFFTRYGTFAIIGILSTTLLFFILGLYAMSLGRLHGVHTFSEVSDLVMTKTSSRVISFLLLLLLFGVTIAMMAGSGALLSEQFHWSFGISALLTGVITALTLLLGIRGMMSVNSIIVPILITFVISLFAYVWSTTQGTVIHSAIPLVQTPNTIWALLLSAFTYAGFNVGLSLTVLVPLGQVADRKKILVIGALLGACGLGLLLLLLHLLLVSIYPAGIHYEVPMGYLAKSLPPMMRYGFVFILWAEIFSTLLGNVYGIASELSRHAKHSYFRWVIVILFAAMMVCQVGFARIVSVTYPIFGYLGLFILFVILLSERRIIRL</sequence>
<organism evidence="2 3">
    <name type="scientific">Sulfoacidibacillus ferrooxidans</name>
    <dbReference type="NCBI Taxonomy" id="2005001"/>
    <lineage>
        <taxon>Bacteria</taxon>
        <taxon>Bacillati</taxon>
        <taxon>Bacillota</taxon>
        <taxon>Bacilli</taxon>
        <taxon>Bacillales</taxon>
        <taxon>Alicyclobacillaceae</taxon>
        <taxon>Sulfoacidibacillus</taxon>
    </lineage>
</organism>
<dbReference type="PANTHER" id="PTHR37814">
    <property type="entry name" value="CONSERVED MEMBRANE PROTEIN"/>
    <property type="match status" value="1"/>
</dbReference>